<dbReference type="InterPro" id="IPR005182">
    <property type="entry name" value="YdbS-like_PH"/>
</dbReference>
<organism evidence="3 4">
    <name type="scientific">Luteimonas lutimaris</name>
    <dbReference type="NCBI Taxonomy" id="698645"/>
    <lineage>
        <taxon>Bacteria</taxon>
        <taxon>Pseudomonadati</taxon>
        <taxon>Pseudomonadota</taxon>
        <taxon>Gammaproteobacteria</taxon>
        <taxon>Lysobacterales</taxon>
        <taxon>Lysobacteraceae</taxon>
        <taxon>Luteimonas</taxon>
    </lineage>
</organism>
<keyword evidence="1" id="KW-1133">Transmembrane helix</keyword>
<evidence type="ECO:0000313" key="4">
    <source>
        <dbReference type="Proteomes" id="UP001501727"/>
    </source>
</evidence>
<reference evidence="4" key="1">
    <citation type="journal article" date="2019" name="Int. J. Syst. Evol. Microbiol.">
        <title>The Global Catalogue of Microorganisms (GCM) 10K type strain sequencing project: providing services to taxonomists for standard genome sequencing and annotation.</title>
        <authorList>
            <consortium name="The Broad Institute Genomics Platform"/>
            <consortium name="The Broad Institute Genome Sequencing Center for Infectious Disease"/>
            <person name="Wu L."/>
            <person name="Ma J."/>
        </authorList>
    </citation>
    <scope>NUCLEOTIDE SEQUENCE [LARGE SCALE GENOMIC DNA]</scope>
    <source>
        <strain evidence="4">JCM 16916</strain>
    </source>
</reference>
<proteinExistence type="predicted"/>
<comment type="caution">
    <text evidence="3">The sequence shown here is derived from an EMBL/GenBank/DDBJ whole genome shotgun (WGS) entry which is preliminary data.</text>
</comment>
<keyword evidence="1" id="KW-0472">Membrane</keyword>
<dbReference type="PANTHER" id="PTHR34473">
    <property type="entry name" value="UPF0699 TRANSMEMBRANE PROTEIN YDBS"/>
    <property type="match status" value="1"/>
</dbReference>
<feature type="transmembrane region" description="Helical" evidence="1">
    <location>
        <begin position="25"/>
        <end position="50"/>
    </location>
</feature>
<dbReference type="EMBL" id="BAAAZU010000008">
    <property type="protein sequence ID" value="GAA3924208.1"/>
    <property type="molecule type" value="Genomic_DNA"/>
</dbReference>
<feature type="transmembrane region" description="Helical" evidence="1">
    <location>
        <begin position="56"/>
        <end position="74"/>
    </location>
</feature>
<dbReference type="PANTHER" id="PTHR34473:SF3">
    <property type="entry name" value="TRANSMEMBRANE PROTEIN-RELATED"/>
    <property type="match status" value="1"/>
</dbReference>
<gene>
    <name evidence="3" type="ORF">GCM10022229_17590</name>
</gene>
<dbReference type="Pfam" id="PF03703">
    <property type="entry name" value="bPH_2"/>
    <property type="match status" value="1"/>
</dbReference>
<evidence type="ECO:0000259" key="2">
    <source>
        <dbReference type="Pfam" id="PF03703"/>
    </source>
</evidence>
<dbReference type="Proteomes" id="UP001501727">
    <property type="component" value="Unassembled WGS sequence"/>
</dbReference>
<sequence>MSDPAPAHDAPDTGWQPLPARARTLFVASSALGFALPFAIATGVSGVVAALPLPVWLAPACLLAAAALGGWLGWRRFRHTRWRLDADGFGLRRGRLWQSDTRVPGSRVQHLDIRRGPLERRFGLATLVIHTAGTRHSAVSVSGLDADDAERLRDHLAHQTDDDDDAD</sequence>
<keyword evidence="1" id="KW-0812">Transmembrane</keyword>
<name>A0ABP7MJ26_9GAMM</name>
<evidence type="ECO:0000256" key="1">
    <source>
        <dbReference type="SAM" id="Phobius"/>
    </source>
</evidence>
<evidence type="ECO:0000313" key="3">
    <source>
        <dbReference type="EMBL" id="GAA3924208.1"/>
    </source>
</evidence>
<keyword evidence="4" id="KW-1185">Reference proteome</keyword>
<feature type="domain" description="YdbS-like PH" evidence="2">
    <location>
        <begin position="78"/>
        <end position="156"/>
    </location>
</feature>
<dbReference type="RefSeq" id="WP_344759611.1">
    <property type="nucleotide sequence ID" value="NZ_BAAAZU010000008.1"/>
</dbReference>
<accession>A0ABP7MJ26</accession>
<protein>
    <submittedName>
        <fullName evidence="3">PH domain-containing protein</fullName>
    </submittedName>
</protein>